<dbReference type="PATRIC" id="fig|1359152.3.peg.1525"/>
<organism evidence="1 2">
    <name type="scientific">Anaplasma phagocytophilum str. ApMUC09</name>
    <dbReference type="NCBI Taxonomy" id="1359152"/>
    <lineage>
        <taxon>Bacteria</taxon>
        <taxon>Pseudomonadati</taxon>
        <taxon>Pseudomonadota</taxon>
        <taxon>Alphaproteobacteria</taxon>
        <taxon>Rickettsiales</taxon>
        <taxon>Anaplasmataceae</taxon>
        <taxon>Anaplasma</taxon>
        <taxon>phagocytophilum group</taxon>
    </lineage>
</organism>
<evidence type="ECO:0000313" key="2">
    <source>
        <dbReference type="Proteomes" id="UP000033441"/>
    </source>
</evidence>
<gene>
    <name evidence="1" type="ORF">APHMUC_1456</name>
</gene>
<accession>A0A0F3N7D8</accession>
<reference evidence="1 2" key="1">
    <citation type="submission" date="2015-02" db="EMBL/GenBank/DDBJ databases">
        <title>Genome Sequencing of Rickettsiales.</title>
        <authorList>
            <person name="Daugherty S.C."/>
            <person name="Su Q."/>
            <person name="Abolude K."/>
            <person name="Beier-Sexton M."/>
            <person name="Carlyon J.A."/>
            <person name="Carter R."/>
            <person name="Day N.P."/>
            <person name="Dumler S.J."/>
            <person name="Dyachenko V."/>
            <person name="Godinez A."/>
            <person name="Kurtti T.J."/>
            <person name="Lichay M."/>
            <person name="Mullins K.E."/>
            <person name="Ott S."/>
            <person name="Pappas-Brown V."/>
            <person name="Paris D.H."/>
            <person name="Patel P."/>
            <person name="Richards A.L."/>
            <person name="Sadzewicz L."/>
            <person name="Sears K."/>
            <person name="Seidman D."/>
            <person name="Sengamalay N."/>
            <person name="Stenos J."/>
            <person name="Tallon L.J."/>
            <person name="Vincent G."/>
            <person name="Fraser C.M."/>
            <person name="Munderloh U."/>
            <person name="Dunning-Hotopp J.C."/>
        </authorList>
    </citation>
    <scope>NUCLEOTIDE SEQUENCE [LARGE SCALE GENOMIC DNA]</scope>
    <source>
        <strain evidence="1 2">ApMUC09</strain>
    </source>
</reference>
<dbReference type="Proteomes" id="UP000033441">
    <property type="component" value="Unassembled WGS sequence"/>
</dbReference>
<name>A0A0F3N7D8_ANAPH</name>
<dbReference type="EMBL" id="LANV01000001">
    <property type="protein sequence ID" value="KJV63597.1"/>
    <property type="molecule type" value="Genomic_DNA"/>
</dbReference>
<dbReference type="PROSITE" id="PS51257">
    <property type="entry name" value="PROKAR_LIPOPROTEIN"/>
    <property type="match status" value="1"/>
</dbReference>
<evidence type="ECO:0000313" key="1">
    <source>
        <dbReference type="EMBL" id="KJV63597.1"/>
    </source>
</evidence>
<protein>
    <submittedName>
        <fullName evidence="1">Uncharacterized protein</fullName>
    </submittedName>
</protein>
<dbReference type="AlphaFoldDB" id="A0A0F3N7D8"/>
<comment type="caution">
    <text evidence="1">The sequence shown here is derived from an EMBL/GenBank/DDBJ whole genome shotgun (WGS) entry which is preliminary data.</text>
</comment>
<proteinExistence type="predicted"/>
<sequence>MLCALKKRMNAGIIASCSCVRPTCVYSGTGQLFESSYMHCFLYAVIVF</sequence>